<evidence type="ECO:0000256" key="2">
    <source>
        <dbReference type="SAM" id="MobiDB-lite"/>
    </source>
</evidence>
<gene>
    <name evidence="4" type="ORF">EDD38_6448</name>
</gene>
<evidence type="ECO:0000259" key="3">
    <source>
        <dbReference type="Pfam" id="PF00266"/>
    </source>
</evidence>
<evidence type="ECO:0000256" key="1">
    <source>
        <dbReference type="ARBA" id="ARBA00022898"/>
    </source>
</evidence>
<comment type="caution">
    <text evidence="4">The sequence shown here is derived from an EMBL/GenBank/DDBJ whole genome shotgun (WGS) entry which is preliminary data.</text>
</comment>
<keyword evidence="5" id="KW-1185">Reference proteome</keyword>
<dbReference type="InterPro" id="IPR015424">
    <property type="entry name" value="PyrdxlP-dep_Trfase"/>
</dbReference>
<dbReference type="InterPro" id="IPR015422">
    <property type="entry name" value="PyrdxlP-dep_Trfase_small"/>
</dbReference>
<accession>A0A3N4R6Y0</accession>
<dbReference type="RefSeq" id="WP_123820807.1">
    <property type="nucleotide sequence ID" value="NZ_RKQG01000002.1"/>
</dbReference>
<dbReference type="Gene3D" id="3.40.640.10">
    <property type="entry name" value="Type I PLP-dependent aspartate aminotransferase-like (Major domain)"/>
    <property type="match status" value="1"/>
</dbReference>
<feature type="region of interest" description="Disordered" evidence="2">
    <location>
        <begin position="1"/>
        <end position="22"/>
    </location>
</feature>
<dbReference type="EMBL" id="RKQG01000002">
    <property type="protein sequence ID" value="RPE29293.1"/>
    <property type="molecule type" value="Genomic_DNA"/>
</dbReference>
<dbReference type="Pfam" id="PF00266">
    <property type="entry name" value="Aminotran_5"/>
    <property type="match status" value="1"/>
</dbReference>
<dbReference type="SUPFAM" id="SSF53383">
    <property type="entry name" value="PLP-dependent transferases"/>
    <property type="match status" value="1"/>
</dbReference>
<reference evidence="4 5" key="1">
    <citation type="submission" date="2018-11" db="EMBL/GenBank/DDBJ databases">
        <title>Sequencing the genomes of 1000 actinobacteria strains.</title>
        <authorList>
            <person name="Klenk H.-P."/>
        </authorList>
    </citation>
    <scope>NUCLEOTIDE SEQUENCE [LARGE SCALE GENOMIC DNA]</scope>
    <source>
        <strain evidence="4 5">DSM 44781</strain>
    </source>
</reference>
<keyword evidence="1" id="KW-0663">Pyridoxal phosphate</keyword>
<dbReference type="InterPro" id="IPR015421">
    <property type="entry name" value="PyrdxlP-dep_Trfase_major"/>
</dbReference>
<proteinExistence type="predicted"/>
<protein>
    <submittedName>
        <fullName evidence="4">Isopenicillin-N epimerase</fullName>
    </submittedName>
</protein>
<dbReference type="PANTHER" id="PTHR43092:SF2">
    <property type="entry name" value="HERCYNYLCYSTEINE SULFOXIDE LYASE"/>
    <property type="match status" value="1"/>
</dbReference>
<dbReference type="PANTHER" id="PTHR43092">
    <property type="entry name" value="L-CYSTEINE DESULFHYDRASE"/>
    <property type="match status" value="1"/>
</dbReference>
<dbReference type="Gene3D" id="3.90.1150.10">
    <property type="entry name" value="Aspartate Aminotransferase, domain 1"/>
    <property type="match status" value="1"/>
</dbReference>
<dbReference type="AlphaFoldDB" id="A0A3N4R6Y0"/>
<dbReference type="InterPro" id="IPR000192">
    <property type="entry name" value="Aminotrans_V_dom"/>
</dbReference>
<dbReference type="Proteomes" id="UP000266906">
    <property type="component" value="Unassembled WGS sequence"/>
</dbReference>
<evidence type="ECO:0000313" key="5">
    <source>
        <dbReference type="Proteomes" id="UP000266906"/>
    </source>
</evidence>
<evidence type="ECO:0000313" key="4">
    <source>
        <dbReference type="EMBL" id="RPE29293.1"/>
    </source>
</evidence>
<sequence length="398" mass="42582">MKNPGNPRTAPAADPPAPLPGSTTLFTLDPGTAHLNHGSYGAVPVPVQRRQAELRAALERDPDGFFQDAPDRIARARAEIAAALGGHPDRLALTTNVTEAVAVALDSVPLGAREQVLVTDHGYGAVTRACERRAAEAGAVVRRVRISPHAPDEDAVAERVLAAVTPHTRIAVLDLVSSPTARAVATPALLAALRERGVTTVVDAAHAPGALPVDLGGAAGGADFWAGNLHKWAFAPRAAAVLAVDRPWRPEVRPLTLSWEHDRGFPRRVEWRGTFDYTPWLAAPAGLALIHRIGADRLRDHNDRLAAHGQRLLVERAGLRALPALPGLGMRAVRLPPGTAEQEHAAKALMTAVHRILDTRVAVRPWPGGGILRISAQLYNRPEEYRRLADGLARLLTR</sequence>
<organism evidence="4 5">
    <name type="scientific">Kitasatospora cineracea</name>
    <dbReference type="NCBI Taxonomy" id="88074"/>
    <lineage>
        <taxon>Bacteria</taxon>
        <taxon>Bacillati</taxon>
        <taxon>Actinomycetota</taxon>
        <taxon>Actinomycetes</taxon>
        <taxon>Kitasatosporales</taxon>
        <taxon>Streptomycetaceae</taxon>
        <taxon>Kitasatospora</taxon>
    </lineage>
</organism>
<name>A0A3N4R6Y0_9ACTN</name>
<feature type="domain" description="Aminotransferase class V" evidence="3">
    <location>
        <begin position="64"/>
        <end position="321"/>
    </location>
</feature>